<protein>
    <submittedName>
        <fullName evidence="4">TetR/AcrR family transcriptional regulator</fullName>
    </submittedName>
</protein>
<dbReference type="InterPro" id="IPR009057">
    <property type="entry name" value="Homeodomain-like_sf"/>
</dbReference>
<reference evidence="4" key="1">
    <citation type="submission" date="2021-01" db="EMBL/GenBank/DDBJ databases">
        <title>YIM 132084 draft genome.</title>
        <authorList>
            <person name="An D."/>
        </authorList>
    </citation>
    <scope>NUCLEOTIDE SEQUENCE</scope>
    <source>
        <strain evidence="4">YIM 132084</strain>
    </source>
</reference>
<dbReference type="EMBL" id="JAERWK010000033">
    <property type="protein sequence ID" value="MBM9469657.1"/>
    <property type="molecule type" value="Genomic_DNA"/>
</dbReference>
<keyword evidence="5" id="KW-1185">Reference proteome</keyword>
<dbReference type="InterPro" id="IPR001647">
    <property type="entry name" value="HTH_TetR"/>
</dbReference>
<dbReference type="GO" id="GO:0003677">
    <property type="term" value="F:DNA binding"/>
    <property type="evidence" value="ECO:0007669"/>
    <property type="project" value="UniProtKB-UniRule"/>
</dbReference>
<evidence type="ECO:0000313" key="5">
    <source>
        <dbReference type="Proteomes" id="UP000663792"/>
    </source>
</evidence>
<dbReference type="PROSITE" id="PS50977">
    <property type="entry name" value="HTH_TETR_2"/>
    <property type="match status" value="1"/>
</dbReference>
<organism evidence="4 5">
    <name type="scientific">Nakamurella leprariae</name>
    <dbReference type="NCBI Taxonomy" id="2803911"/>
    <lineage>
        <taxon>Bacteria</taxon>
        <taxon>Bacillati</taxon>
        <taxon>Actinomycetota</taxon>
        <taxon>Actinomycetes</taxon>
        <taxon>Nakamurellales</taxon>
        <taxon>Nakamurellaceae</taxon>
        <taxon>Nakamurella</taxon>
    </lineage>
</organism>
<evidence type="ECO:0000259" key="3">
    <source>
        <dbReference type="PROSITE" id="PS50977"/>
    </source>
</evidence>
<gene>
    <name evidence="4" type="ORF">JL106_20430</name>
</gene>
<dbReference type="Proteomes" id="UP000663792">
    <property type="component" value="Unassembled WGS sequence"/>
</dbReference>
<name>A0A938YJX6_9ACTN</name>
<feature type="DNA-binding region" description="H-T-H motif" evidence="2">
    <location>
        <begin position="31"/>
        <end position="50"/>
    </location>
</feature>
<evidence type="ECO:0000256" key="2">
    <source>
        <dbReference type="PROSITE-ProRule" id="PRU00335"/>
    </source>
</evidence>
<proteinExistence type="predicted"/>
<evidence type="ECO:0000256" key="1">
    <source>
        <dbReference type="ARBA" id="ARBA00023125"/>
    </source>
</evidence>
<dbReference type="Gene3D" id="1.10.357.10">
    <property type="entry name" value="Tetracycline Repressor, domain 2"/>
    <property type="match status" value="1"/>
</dbReference>
<accession>A0A938YJX6</accession>
<dbReference type="RefSeq" id="WP_205262622.1">
    <property type="nucleotide sequence ID" value="NZ_JAERWK010000033.1"/>
</dbReference>
<dbReference type="SUPFAM" id="SSF46689">
    <property type="entry name" value="Homeodomain-like"/>
    <property type="match status" value="1"/>
</dbReference>
<feature type="domain" description="HTH tetR-type" evidence="3">
    <location>
        <begin position="8"/>
        <end position="68"/>
    </location>
</feature>
<dbReference type="AlphaFoldDB" id="A0A938YJX6"/>
<comment type="caution">
    <text evidence="4">The sequence shown here is derived from an EMBL/GenBank/DDBJ whole genome shotgun (WGS) entry which is preliminary data.</text>
</comment>
<evidence type="ECO:0000313" key="4">
    <source>
        <dbReference type="EMBL" id="MBM9469657.1"/>
    </source>
</evidence>
<keyword evidence="1 2" id="KW-0238">DNA-binding</keyword>
<sequence length="191" mass="21237">MAAPPDGPDRRTELLDRVVDFVLAHGIAELTLRRVATAVGSNNRMLLYYFGSRDELIVSALEAAQYRFPRMPTLLDGLEDEAVPLADRLARVWRTLADPELLPYHRLFFQVFGLAGFEQQRFSRLLGVIGTEWTARVTAALASDGRSADEARVLAEQFVAVWRGLQATLISTGDRALVDRAAEASLRALLR</sequence>